<sequence>MAFPMSTSPATARSAARIAAVTGLVLAGLSLAGCGSVSDGIGNALLRGTAEEPKGIDPAEIAKTPTCPIAEVRYGSEMLPLFEGGKQGDPTALRFQLTVQKVARDCDVVGDKVIARVGVAGRVLAGPKGATGTVSVPVRIAAVRGEQVLYSKVTTVAVPVNAPDYAANWSIIDDQVTIPVLGSGDVTIYAGLDGKDAKDLGPAKGKGKAKK</sequence>
<reference evidence="1" key="1">
    <citation type="submission" date="2024-06" db="EMBL/GenBank/DDBJ databases">
        <title>Methylostella associata gen. nov., sp. nov., a novel Ancalomicrobiaceae-affiliated facultatively methylotrophic bacteria that feed on methanotrophs of the genus Methylococcus.</title>
        <authorList>
            <person name="Saltykova V."/>
            <person name="Danilova O.V."/>
            <person name="Oshkin I.Y."/>
            <person name="Belova S.E."/>
            <person name="Pimenov N.V."/>
            <person name="Dedysh S.N."/>
        </authorList>
    </citation>
    <scope>NUCLEOTIDE SEQUENCE</scope>
    <source>
        <strain evidence="1">S20</strain>
    </source>
</reference>
<organism evidence="1">
    <name type="scientific">Methyloraptor flagellatus</name>
    <dbReference type="NCBI Taxonomy" id="3162530"/>
    <lineage>
        <taxon>Bacteria</taxon>
        <taxon>Pseudomonadati</taxon>
        <taxon>Pseudomonadota</taxon>
        <taxon>Alphaproteobacteria</taxon>
        <taxon>Hyphomicrobiales</taxon>
        <taxon>Ancalomicrobiaceae</taxon>
        <taxon>Methyloraptor</taxon>
    </lineage>
</organism>
<dbReference type="RefSeq" id="WP_407048236.1">
    <property type="nucleotide sequence ID" value="NZ_CP158568.1"/>
</dbReference>
<proteinExistence type="predicted"/>
<accession>A0AAU7X5K7</accession>
<dbReference type="AlphaFoldDB" id="A0AAU7X5K7"/>
<gene>
    <name evidence="1" type="ORF">ABS361_13600</name>
</gene>
<name>A0AAU7X5K7_9HYPH</name>
<protein>
    <recommendedName>
        <fullName evidence="2">Lipoprotein</fullName>
    </recommendedName>
</protein>
<dbReference type="KEGG" id="mflg:ABS361_13600"/>
<dbReference type="EMBL" id="CP158568">
    <property type="protein sequence ID" value="XBY43134.1"/>
    <property type="molecule type" value="Genomic_DNA"/>
</dbReference>
<evidence type="ECO:0000313" key="1">
    <source>
        <dbReference type="EMBL" id="XBY43134.1"/>
    </source>
</evidence>
<evidence type="ECO:0008006" key="2">
    <source>
        <dbReference type="Google" id="ProtNLM"/>
    </source>
</evidence>